<sequence length="969" mass="104049">MSTEDPRPPGAGRRIRPGVRRFPDRHGGLAAVDFGTTNSTVTLYDPYRPPPQLPMPADQRAVLCRETVALLRAEPADDELATPRPQACRAEWAALRDRIAGDLSGTDVEGLVEAVESDEAAGGGLLHRVLLTLDLAQPGGTAPFSAWLAGRLHHCYDTAFATPALEHHCLFPVRLDSAIEAEEVPSRLDVTAVDPELRVRLGPPLGDGTPLASVRGLKHHLDDPAFRVGLRDDDRTVDVEALLGGAFGFLLDRTDEFTRAHPDRLESGHVDQVVATYPTMAPPSARQRLARVLTDVLGVGEADLRYDEAISAALFFLMRDLGANYAIGIEALRARFRPVPGGQRHWIENSLVVDIGGGTTDIALVTVHLRDETPQLPGAAPGTTGRYYRLLPQLRGTSGRARRGGDFLTLQVFHLLKAIIADHLLTTGHTGADQLGEATAWREWQDTVTAGLDASCREDGRYVPGRLVRQALGALRRDTAVAEGPAGRRFRDNVERVLGTRTVGVTGSPQGRERTFGDLWDLAERAKIAVAPGRPFRLPADVVQDIVSRADGVPAKLPPGIGGGPLELSYAHFVEVTEPMLVEVSRLAAGLARARLDGADRLDRVILTGKASQLALAADVVGRELAAGSRRGEPPVRVVVERTYAKNAASMGAAWAASLASLGAPVADEELLRQGATEVAVEVDNMLQALPCALSMAGRADQGRVLLPAGTPLREQADGSLRAFAAIGPLGDRCIIRREVDGGQPVPWGVFRWSELDSRLAESGAPRRLDRRLWPRQIRAGIEVDAAGNLDLLLWRGERPYLRVDRAEPAPRLPAGLLGDAADATAHADRLHVAGARETPPRPALRGPDTAPASRETFVDEHGETRPGVLGAVALPPPGDDDRWGLLYRTDDGRDHLVGTLSAVPGARGPHLVSLDADGVVRVHAGDPPRWTTDDPLDVETHPGVVFRVRLGAPQLDADDHDNPFDGTH</sequence>
<dbReference type="AlphaFoldDB" id="A0A0D0X608"/>
<protein>
    <recommendedName>
        <fullName evidence="4">Molecular chaperone</fullName>
    </recommendedName>
</protein>
<reference evidence="2 3" key="1">
    <citation type="submission" date="2015-01" db="EMBL/GenBank/DDBJ databases">
        <title>Sequencing and annotation of Micromonospora carbonacea strain JXNU-1 genome.</title>
        <authorList>
            <person name="Long Z."/>
            <person name="Huang Y."/>
            <person name="Jiang Y."/>
        </authorList>
    </citation>
    <scope>NUCLEOTIDE SEQUENCE [LARGE SCALE GENOMIC DNA]</scope>
    <source>
        <strain evidence="2 3">JXNU-1</strain>
    </source>
</reference>
<organism evidence="2 3">
    <name type="scientific">Micromonospora haikouensis</name>
    <dbReference type="NCBI Taxonomy" id="686309"/>
    <lineage>
        <taxon>Bacteria</taxon>
        <taxon>Bacillati</taxon>
        <taxon>Actinomycetota</taxon>
        <taxon>Actinomycetes</taxon>
        <taxon>Micromonosporales</taxon>
        <taxon>Micromonosporaceae</taxon>
        <taxon>Micromonospora</taxon>
    </lineage>
</organism>
<comment type="caution">
    <text evidence="2">The sequence shown here is derived from an EMBL/GenBank/DDBJ whole genome shotgun (WGS) entry which is preliminary data.</text>
</comment>
<evidence type="ECO:0008006" key="4">
    <source>
        <dbReference type="Google" id="ProtNLM"/>
    </source>
</evidence>
<evidence type="ECO:0000256" key="1">
    <source>
        <dbReference type="SAM" id="MobiDB-lite"/>
    </source>
</evidence>
<proteinExistence type="predicted"/>
<keyword evidence="3" id="KW-1185">Reference proteome</keyword>
<name>A0A0D0X608_9ACTN</name>
<accession>A0A0D0X608</accession>
<gene>
    <name evidence="2" type="ORF">TK50_14295</name>
</gene>
<evidence type="ECO:0000313" key="3">
    <source>
        <dbReference type="Proteomes" id="UP000032254"/>
    </source>
</evidence>
<dbReference type="EMBL" id="JXSX01000001">
    <property type="protein sequence ID" value="KIR66309.1"/>
    <property type="molecule type" value="Genomic_DNA"/>
</dbReference>
<feature type="region of interest" description="Disordered" evidence="1">
    <location>
        <begin position="1"/>
        <end position="22"/>
    </location>
</feature>
<evidence type="ECO:0000313" key="2">
    <source>
        <dbReference type="EMBL" id="KIR66309.1"/>
    </source>
</evidence>
<dbReference type="GeneID" id="301305277"/>
<dbReference type="InterPro" id="IPR043129">
    <property type="entry name" value="ATPase_NBD"/>
</dbReference>
<dbReference type="PATRIC" id="fig|47853.6.peg.3017"/>
<feature type="region of interest" description="Disordered" evidence="1">
    <location>
        <begin position="833"/>
        <end position="876"/>
    </location>
</feature>
<dbReference type="OrthoDB" id="9760742at2"/>
<dbReference type="SUPFAM" id="SSF53067">
    <property type="entry name" value="Actin-like ATPase domain"/>
    <property type="match status" value="1"/>
</dbReference>
<dbReference type="RefSeq" id="WP_043963198.1">
    <property type="nucleotide sequence ID" value="NZ_JXSX01000001.1"/>
</dbReference>
<dbReference type="Proteomes" id="UP000032254">
    <property type="component" value="Unassembled WGS sequence"/>
</dbReference>